<organism evidence="2 3">
    <name type="scientific">Variovorax beijingensis</name>
    <dbReference type="NCBI Taxonomy" id="2496117"/>
    <lineage>
        <taxon>Bacteria</taxon>
        <taxon>Pseudomonadati</taxon>
        <taxon>Pseudomonadota</taxon>
        <taxon>Betaproteobacteria</taxon>
        <taxon>Burkholderiales</taxon>
        <taxon>Comamonadaceae</taxon>
        <taxon>Variovorax</taxon>
    </lineage>
</organism>
<feature type="domain" description="Amidohydrolase-related" evidence="1">
    <location>
        <begin position="11"/>
        <end position="275"/>
    </location>
</feature>
<dbReference type="AlphaFoldDB" id="A0A561B3V2"/>
<dbReference type="PANTHER" id="PTHR35563:SF2">
    <property type="entry name" value="BARREL METAL-DEPENDENT HYDROLASE, PUTATIVE (AFU_ORTHOLOGUE AFUA_1G16240)-RELATED"/>
    <property type="match status" value="1"/>
</dbReference>
<sequence length="279" mass="30617">MTSTLPSGACNAHCHVFGPRTRFPYAEDASFVPGADAPKEALYALNDRLGLQRCVVVQSACHGFDNRATEDAVAARPSSYRGIALLPTHVGDAELRRLDAAGFRGVRFNFMGHLGRHTPIEEVLSLAGRFAPLGWHLQIHGDPALLTDLAPALRRSPTPVVIDHIGRIDASRGLDQPDFRALLGLMAHEHFWVKVSGMDRITRQGPPYADALPFARTLVAEFGDRVVWGNDWPHPNHAGPVPDEQQLVDLIAEMAPSESARHALLVDNPQRLYRFGDQP</sequence>
<name>A0A561B3V2_9BURK</name>
<dbReference type="InterPro" id="IPR032466">
    <property type="entry name" value="Metal_Hydrolase"/>
</dbReference>
<dbReference type="Gene3D" id="3.20.20.140">
    <property type="entry name" value="Metal-dependent hydrolases"/>
    <property type="match status" value="1"/>
</dbReference>
<evidence type="ECO:0000313" key="2">
    <source>
        <dbReference type="EMBL" id="TWD73558.1"/>
    </source>
</evidence>
<proteinExistence type="predicted"/>
<dbReference type="EMBL" id="VIVL01000022">
    <property type="protein sequence ID" value="TWD73558.1"/>
    <property type="molecule type" value="Genomic_DNA"/>
</dbReference>
<dbReference type="Pfam" id="PF04909">
    <property type="entry name" value="Amidohydro_2"/>
    <property type="match status" value="1"/>
</dbReference>
<accession>A0A561B3V2</accession>
<dbReference type="PANTHER" id="PTHR35563">
    <property type="entry name" value="BARREL METAL-DEPENDENT HYDROLASE, PUTATIVE (AFU_ORTHOLOGUE AFUA_1G16240)-RELATED"/>
    <property type="match status" value="1"/>
</dbReference>
<dbReference type="Proteomes" id="UP000319722">
    <property type="component" value="Unassembled WGS sequence"/>
</dbReference>
<gene>
    <name evidence="2" type="ORF">FB547_12250</name>
</gene>
<dbReference type="InterPro" id="IPR006680">
    <property type="entry name" value="Amidohydro-rel"/>
</dbReference>
<reference evidence="2 3" key="1">
    <citation type="submission" date="2019-06" db="EMBL/GenBank/DDBJ databases">
        <title>Sorghum-associated microbial communities from plants grown in Nebraska, USA.</title>
        <authorList>
            <person name="Schachtman D."/>
        </authorList>
    </citation>
    <scope>NUCLEOTIDE SEQUENCE [LARGE SCALE GENOMIC DNA]</scope>
    <source>
        <strain evidence="2 3">T529</strain>
    </source>
</reference>
<dbReference type="SUPFAM" id="SSF51556">
    <property type="entry name" value="Metallo-dependent hydrolases"/>
    <property type="match status" value="1"/>
</dbReference>
<evidence type="ECO:0000259" key="1">
    <source>
        <dbReference type="Pfam" id="PF04909"/>
    </source>
</evidence>
<dbReference type="InterPro" id="IPR052358">
    <property type="entry name" value="Aro_Compnd_Degr_Hydrolases"/>
</dbReference>
<comment type="caution">
    <text evidence="2">The sequence shown here is derived from an EMBL/GenBank/DDBJ whole genome shotgun (WGS) entry which is preliminary data.</text>
</comment>
<dbReference type="OrthoDB" id="9787654at2"/>
<dbReference type="RefSeq" id="WP_145747678.1">
    <property type="nucleotide sequence ID" value="NZ_VIVL01000022.1"/>
</dbReference>
<dbReference type="GO" id="GO:0016787">
    <property type="term" value="F:hydrolase activity"/>
    <property type="evidence" value="ECO:0007669"/>
    <property type="project" value="InterPro"/>
</dbReference>
<protein>
    <submittedName>
        <fullName evidence="2">2-pyrone-4,6-dicarboxylate lactonase</fullName>
    </submittedName>
</protein>
<evidence type="ECO:0000313" key="3">
    <source>
        <dbReference type="Proteomes" id="UP000319722"/>
    </source>
</evidence>